<gene>
    <name evidence="5" type="ORF">BB560_001834</name>
</gene>
<accession>A0A2T9ZGG7</accession>
<dbReference type="OrthoDB" id="10263032at2759"/>
<dbReference type="GO" id="GO:0005737">
    <property type="term" value="C:cytoplasm"/>
    <property type="evidence" value="ECO:0007669"/>
    <property type="project" value="UniProtKB-ARBA"/>
</dbReference>
<evidence type="ECO:0000313" key="5">
    <source>
        <dbReference type="EMBL" id="PVV03676.1"/>
    </source>
</evidence>
<dbReference type="InterPro" id="IPR021183">
    <property type="entry name" value="NatA_aux_su"/>
</dbReference>
<dbReference type="STRING" id="133381.A0A2T9ZGG7"/>
<dbReference type="PIRSF" id="PIRSF000422">
    <property type="entry name" value="N-terminal-AcTrfase-A_aux_su"/>
    <property type="match status" value="1"/>
</dbReference>
<dbReference type="PROSITE" id="PS50005">
    <property type="entry name" value="TPR"/>
    <property type="match status" value="1"/>
</dbReference>
<evidence type="ECO:0000256" key="3">
    <source>
        <dbReference type="PROSITE-ProRule" id="PRU00339"/>
    </source>
</evidence>
<dbReference type="PANTHER" id="PTHR22767:SF2">
    <property type="entry name" value="N(ALPHA)-ACETYLTRANSFERASE 15_16, ISOFORM A"/>
    <property type="match status" value="1"/>
</dbReference>
<dbReference type="Pfam" id="PF12569">
    <property type="entry name" value="NatA_aux_su"/>
    <property type="match status" value="1"/>
</dbReference>
<reference evidence="5 6" key="1">
    <citation type="journal article" date="2018" name="MBio">
        <title>Comparative Genomics Reveals the Core Gene Toolbox for the Fungus-Insect Symbiosis.</title>
        <authorList>
            <person name="Wang Y."/>
            <person name="Stata M."/>
            <person name="Wang W."/>
            <person name="Stajich J.E."/>
            <person name="White M.M."/>
            <person name="Moncalvo J.M."/>
        </authorList>
    </citation>
    <scope>NUCLEOTIDE SEQUENCE [LARGE SCALE GENOMIC DNA]</scope>
    <source>
        <strain evidence="5 6">SC-DP-2</strain>
    </source>
</reference>
<keyword evidence="1" id="KW-0677">Repeat</keyword>
<dbReference type="PANTHER" id="PTHR22767">
    <property type="entry name" value="N-TERMINAL ACETYLTRANSFERASE-RELATED"/>
    <property type="match status" value="1"/>
</dbReference>
<proteinExistence type="predicted"/>
<feature type="compositionally biased region" description="Basic residues" evidence="4">
    <location>
        <begin position="640"/>
        <end position="650"/>
    </location>
</feature>
<organism evidence="5 6">
    <name type="scientific">Smittium megazygosporum</name>
    <dbReference type="NCBI Taxonomy" id="133381"/>
    <lineage>
        <taxon>Eukaryota</taxon>
        <taxon>Fungi</taxon>
        <taxon>Fungi incertae sedis</taxon>
        <taxon>Zoopagomycota</taxon>
        <taxon>Kickxellomycotina</taxon>
        <taxon>Harpellomycetes</taxon>
        <taxon>Harpellales</taxon>
        <taxon>Legeriomycetaceae</taxon>
        <taxon>Smittium</taxon>
    </lineage>
</organism>
<dbReference type="Proteomes" id="UP000245609">
    <property type="component" value="Unassembled WGS sequence"/>
</dbReference>
<dbReference type="EMBL" id="MBFS01000204">
    <property type="protein sequence ID" value="PVV03676.1"/>
    <property type="molecule type" value="Genomic_DNA"/>
</dbReference>
<dbReference type="Gene3D" id="1.25.40.1040">
    <property type="match status" value="1"/>
</dbReference>
<keyword evidence="2 3" id="KW-0802">TPR repeat</keyword>
<feature type="compositionally biased region" description="Basic residues" evidence="4">
    <location>
        <begin position="892"/>
        <end position="901"/>
    </location>
</feature>
<comment type="caution">
    <text evidence="5">The sequence shown here is derived from an EMBL/GenBank/DDBJ whole genome shotgun (WGS) entry which is preliminary data.</text>
</comment>
<dbReference type="SUPFAM" id="SSF48452">
    <property type="entry name" value="TPR-like"/>
    <property type="match status" value="3"/>
</dbReference>
<protein>
    <submittedName>
        <fullName evidence="5">Uncharacterized protein</fullName>
    </submittedName>
</protein>
<name>A0A2T9ZGG7_9FUNG</name>
<feature type="compositionally biased region" description="Low complexity" evidence="4">
    <location>
        <begin position="909"/>
        <end position="926"/>
    </location>
</feature>
<dbReference type="AlphaFoldDB" id="A0A2T9ZGG7"/>
<evidence type="ECO:0000313" key="6">
    <source>
        <dbReference type="Proteomes" id="UP000245609"/>
    </source>
</evidence>
<evidence type="ECO:0000256" key="2">
    <source>
        <dbReference type="ARBA" id="ARBA00022803"/>
    </source>
</evidence>
<dbReference type="Gene3D" id="1.25.40.1010">
    <property type="match status" value="1"/>
</dbReference>
<sequence length="950" mass="107885">MSSHPLATLPHKGQTQFKEALKFFETKEYKKGLKTVDLILKKTPTHGESLALKGLFLVNLGRKEEGYNFVKDGIKQNISSSISWHIYGLVYREDKKYPDAIRCYLQALKHDTENVQIYRDLAILQTQTRSYKDLVVTREFLFKKSKKELSDWLNLAVAYHLNQNYKKALDVFDKHFDLKDIKSSAKPFISQILLYKARLLELSGDIEGSLKFLDSNFDNINNIQNLKATQARLLLKLSRLEEAKMVYLELLVLNQDNLDFVVGYLKSCSLDVDPATVQFNKRSSALYTGKVDPICSDVLISALKELAVKFPDSNLIFTLPLFFSTGDKFRQHASDVLKKYISKCVPSLFNSLKPLYIKFSSNFDPQRAIVLNELAEQFSSSLKQTRKFPNSEDEQSEESYIWAEFYCVQYLDFSGAYEEALSRIESLIELDDSIVEIQMFKSKLYKHLGDISLAEQTMDKVRLLETGDRFLNSKAVKYMLRNNNVKQAEEALYLFVRNDVTNKEKEIVELQVNWYMLERARSYARRRKYARALVCYNNVISAFDEFYDDQLDFHSYCIRKGVLDAYFDMIKWGDNLYASSPIYLNASAEFVKCLLTLQDKATKSGSDSVSVSEVKGVDTSSTSKANEDSKEKAASNSKSKSSKSKQKNKASAKDPEEGAKASAVTKTAEVAINSKKDFQDEATKSAFYTNSTNPIEFATPIVEIWTNHKVRDTKVLNVQYDYYMKIGNSLDKAINALFSTCRGNIDPLTVVNFLHLKIVSENFTKGFSNKDKSSISIVENKLKKYYDSEIDFEGSAMNVLLQLGKSKAGDDRLRNILGAAYGLEKLYSVDRSNGEHGTGNIAYLKQSAEILLSLFGQSSEPGLENKNFIKHKDLVLAKDAFLRVLDNVPKPKTKKKSKAQKAKAEDQNTDAATTTTTESSDQQQQADGIALEFAELKELYSKFLDCAREL</sequence>
<keyword evidence="6" id="KW-1185">Reference proteome</keyword>
<feature type="region of interest" description="Disordered" evidence="4">
    <location>
        <begin position="606"/>
        <end position="665"/>
    </location>
</feature>
<dbReference type="InterPro" id="IPR011990">
    <property type="entry name" value="TPR-like_helical_dom_sf"/>
</dbReference>
<evidence type="ECO:0000256" key="4">
    <source>
        <dbReference type="SAM" id="MobiDB-lite"/>
    </source>
</evidence>
<evidence type="ECO:0000256" key="1">
    <source>
        <dbReference type="ARBA" id="ARBA00022737"/>
    </source>
</evidence>
<dbReference type="InterPro" id="IPR019734">
    <property type="entry name" value="TPR_rpt"/>
</dbReference>
<feature type="region of interest" description="Disordered" evidence="4">
    <location>
        <begin position="892"/>
        <end position="926"/>
    </location>
</feature>
<feature type="repeat" description="TPR" evidence="3">
    <location>
        <begin position="81"/>
        <end position="114"/>
    </location>
</feature>
<dbReference type="SMART" id="SM00028">
    <property type="entry name" value="TPR"/>
    <property type="match status" value="5"/>
</dbReference>